<sequence length="92" mass="10758">MYRKELIKILLNNPMSVHELAVAMEEPIKEVRDDLQHLHKSLRHSPYQIEITPAKCNQCGFVFNRDKMSKPSRCPQCKGTWISAPLIQIREK</sequence>
<dbReference type="EMBL" id="CP001798">
    <property type="protein sequence ID" value="ADE14900.1"/>
    <property type="molecule type" value="Genomic_DNA"/>
</dbReference>
<dbReference type="Pfam" id="PF23470">
    <property type="entry name" value="Zn_ribbon_PF0610"/>
    <property type="match status" value="1"/>
</dbReference>
<dbReference type="PANTHER" id="PTHR40663">
    <property type="match status" value="1"/>
</dbReference>
<dbReference type="RefSeq" id="WP_013032785.1">
    <property type="nucleotide sequence ID" value="NC_013960.1"/>
</dbReference>
<dbReference type="eggNOG" id="COG3357">
    <property type="taxonomic scope" value="Bacteria"/>
</dbReference>
<dbReference type="Pfam" id="PF21476">
    <property type="entry name" value="PF0610-like_N"/>
    <property type="match status" value="1"/>
</dbReference>
<dbReference type="InterPro" id="IPR038767">
    <property type="entry name" value="PF0610-like"/>
</dbReference>
<evidence type="ECO:0008006" key="5">
    <source>
        <dbReference type="Google" id="ProtNLM"/>
    </source>
</evidence>
<dbReference type="OrthoDB" id="6198211at2"/>
<feature type="domain" description="PF0610-like rubredoxin-like zinc beta-ribbon C-terminal" evidence="2">
    <location>
        <begin position="53"/>
        <end position="91"/>
    </location>
</feature>
<protein>
    <recommendedName>
        <fullName evidence="5">Transcriptional regulator</fullName>
    </recommendedName>
</protein>
<dbReference type="AlphaFoldDB" id="D5C308"/>
<dbReference type="Proteomes" id="UP000001844">
    <property type="component" value="Chromosome"/>
</dbReference>
<dbReference type="SUPFAM" id="SSF46785">
    <property type="entry name" value="Winged helix' DNA-binding domain"/>
    <property type="match status" value="1"/>
</dbReference>
<dbReference type="STRING" id="472759.Nhal_1779"/>
<dbReference type="InterPro" id="IPR057022">
    <property type="entry name" value="PF0610-like_Zn_ribbon_C"/>
</dbReference>
<evidence type="ECO:0000259" key="2">
    <source>
        <dbReference type="Pfam" id="PF23470"/>
    </source>
</evidence>
<organism evidence="3 4">
    <name type="scientific">Nitrosococcus halophilus (strain Nc4)</name>
    <dbReference type="NCBI Taxonomy" id="472759"/>
    <lineage>
        <taxon>Bacteria</taxon>
        <taxon>Pseudomonadati</taxon>
        <taxon>Pseudomonadota</taxon>
        <taxon>Gammaproteobacteria</taxon>
        <taxon>Chromatiales</taxon>
        <taxon>Chromatiaceae</taxon>
        <taxon>Nitrosococcus</taxon>
    </lineage>
</organism>
<dbReference type="KEGG" id="nhl:Nhal_1779"/>
<proteinExistence type="predicted"/>
<gene>
    <name evidence="3" type="ordered locus">Nhal_1779</name>
</gene>
<dbReference type="InterPro" id="IPR036390">
    <property type="entry name" value="WH_DNA-bd_sf"/>
</dbReference>
<accession>D5C308</accession>
<dbReference type="InterPro" id="IPR049159">
    <property type="entry name" value="PF0610-like_wHTH_N"/>
</dbReference>
<evidence type="ECO:0000313" key="3">
    <source>
        <dbReference type="EMBL" id="ADE14900.1"/>
    </source>
</evidence>
<reference evidence="4" key="1">
    <citation type="submission" date="2010-04" db="EMBL/GenBank/DDBJ databases">
        <title>Complete genome sequence of Nitrosococcus halophilus Nc4, a salt-adapted, aerobic obligate ammonia-oxidizing sulfur purple bacterium.</title>
        <authorList>
            <consortium name="US DOE Joint Genome Institute"/>
            <person name="Campbell M.A."/>
            <person name="Malfatti S.A."/>
            <person name="Chain P.S.G."/>
            <person name="Heidelberg J.F."/>
            <person name="Ward B.B."/>
            <person name="Klotz M.G."/>
        </authorList>
    </citation>
    <scope>NUCLEOTIDE SEQUENCE [LARGE SCALE GENOMIC DNA]</scope>
    <source>
        <strain evidence="4">Nc4</strain>
    </source>
</reference>
<keyword evidence="4" id="KW-1185">Reference proteome</keyword>
<name>D5C308_NITHN</name>
<dbReference type="PANTHER" id="PTHR40663:SF2">
    <property type="entry name" value="TRANSCRIPTIONAL REGULATOR"/>
    <property type="match status" value="1"/>
</dbReference>
<evidence type="ECO:0000313" key="4">
    <source>
        <dbReference type="Proteomes" id="UP000001844"/>
    </source>
</evidence>
<dbReference type="HOGENOM" id="CLU_162441_0_0_6"/>
<feature type="domain" description="PF0610-like winged HTH N-terminal" evidence="1">
    <location>
        <begin position="3"/>
        <end position="45"/>
    </location>
</feature>
<evidence type="ECO:0000259" key="1">
    <source>
        <dbReference type="Pfam" id="PF21476"/>
    </source>
</evidence>